<reference evidence="1 2" key="1">
    <citation type="submission" date="2020-05" db="EMBL/GenBank/DDBJ databases">
        <title>Halorubrum RHB-C sp.nov., an extremely halophilic archaeon isolated from solar salt farm.</title>
        <authorList>
            <person name="Ho H."/>
            <person name="Danganan R.E."/>
            <person name="Dedeles G.R."/>
            <person name="Kim S.-G."/>
        </authorList>
    </citation>
    <scope>NUCLEOTIDE SEQUENCE [LARGE SCALE GENOMIC DNA]</scope>
    <source>
        <strain evidence="1 2">RHB-C</strain>
    </source>
</reference>
<dbReference type="Proteomes" id="UP000505020">
    <property type="component" value="Chromosome"/>
</dbReference>
<accession>A0A7D4BDQ4</accession>
<dbReference type="GeneID" id="55595694"/>
<protein>
    <submittedName>
        <fullName evidence="1">Uncharacterized protein</fullName>
    </submittedName>
</protein>
<dbReference type="KEGG" id="hsai:HPS36_11790"/>
<evidence type="ECO:0000313" key="2">
    <source>
        <dbReference type="Proteomes" id="UP000505020"/>
    </source>
</evidence>
<dbReference type="RefSeq" id="WP_173230284.1">
    <property type="nucleotide sequence ID" value="NZ_CP053941.1"/>
</dbReference>
<sequence length="48" mass="5326">MLSLIRNIRGVPVTELDETKANSITREYEGEEALEFHDGVITSIGTGY</sequence>
<dbReference type="EMBL" id="CP053941">
    <property type="protein sequence ID" value="QKG93511.1"/>
    <property type="molecule type" value="Genomic_DNA"/>
</dbReference>
<name>A0A7D4BDQ4_9EURY</name>
<evidence type="ECO:0000313" key="1">
    <source>
        <dbReference type="EMBL" id="QKG93511.1"/>
    </source>
</evidence>
<dbReference type="AlphaFoldDB" id="A0A7D4BDQ4"/>
<proteinExistence type="predicted"/>
<organism evidence="1 2">
    <name type="scientific">Halorubrum salinarum</name>
    <dbReference type="NCBI Taxonomy" id="2739057"/>
    <lineage>
        <taxon>Archaea</taxon>
        <taxon>Methanobacteriati</taxon>
        <taxon>Methanobacteriota</taxon>
        <taxon>Stenosarchaea group</taxon>
        <taxon>Halobacteria</taxon>
        <taxon>Halobacteriales</taxon>
        <taxon>Haloferacaceae</taxon>
        <taxon>Halorubrum</taxon>
    </lineage>
</organism>
<keyword evidence="2" id="KW-1185">Reference proteome</keyword>
<gene>
    <name evidence="1" type="ORF">HPS36_11790</name>
</gene>